<reference evidence="1 2" key="1">
    <citation type="submission" date="2017-12" db="EMBL/GenBank/DDBJ databases">
        <authorList>
            <person name="Hurst M.R.H."/>
        </authorList>
    </citation>
    <scope>NUCLEOTIDE SEQUENCE [LARGE SCALE GENOMIC DNA]</scope>
    <source>
        <strain evidence="1 2">BM15</strain>
    </source>
</reference>
<dbReference type="AlphaFoldDB" id="A0A2K9EVN5"/>
<sequence length="86" mass="9457">MAGFRLAARAGNWRCFCRPFCQLSRAYTSALTKFLQIRSVVITESGPVITKSGGTLKANIGAMARPPFRAPQIDRIRVWSAKNALS</sequence>
<organism evidence="1 2">
    <name type="scientific">Paracoccus tegillarcae</name>
    <dbReference type="NCBI Taxonomy" id="1529068"/>
    <lineage>
        <taxon>Bacteria</taxon>
        <taxon>Pseudomonadati</taxon>
        <taxon>Pseudomonadota</taxon>
        <taxon>Alphaproteobacteria</taxon>
        <taxon>Rhodobacterales</taxon>
        <taxon>Paracoccaceae</taxon>
        <taxon>Paracoccus</taxon>
    </lineage>
</organism>
<proteinExistence type="predicted"/>
<evidence type="ECO:0000313" key="2">
    <source>
        <dbReference type="Proteomes" id="UP000233742"/>
    </source>
</evidence>
<name>A0A2K9EVN5_9RHOB</name>
<dbReference type="KEGG" id="paro:CUV01_17695"/>
<accession>A0A2K9EVN5</accession>
<evidence type="ECO:0000313" key="1">
    <source>
        <dbReference type="EMBL" id="AUH34966.1"/>
    </source>
</evidence>
<keyword evidence="2" id="KW-1185">Reference proteome</keyword>
<dbReference type="EMBL" id="CP025408">
    <property type="protein sequence ID" value="AUH34966.1"/>
    <property type="molecule type" value="Genomic_DNA"/>
</dbReference>
<protein>
    <submittedName>
        <fullName evidence="1">Uncharacterized protein</fullName>
    </submittedName>
</protein>
<dbReference type="Proteomes" id="UP000233742">
    <property type="component" value="Chromosome"/>
</dbReference>
<gene>
    <name evidence="1" type="ORF">CUV01_17695</name>
</gene>